<protein>
    <recommendedName>
        <fullName evidence="1">Endonuclease/exonuclease/phosphatase domain-containing protein</fullName>
    </recommendedName>
</protein>
<feature type="domain" description="Endonuclease/exonuclease/phosphatase" evidence="1">
    <location>
        <begin position="1"/>
        <end position="90"/>
    </location>
</feature>
<dbReference type="SUPFAM" id="SSF56219">
    <property type="entry name" value="DNase I-like"/>
    <property type="match status" value="1"/>
</dbReference>
<dbReference type="EMBL" id="JABSTR010000008">
    <property type="protein sequence ID" value="KAH9377702.1"/>
    <property type="molecule type" value="Genomic_DNA"/>
</dbReference>
<accession>A0A9J6GGY2</accession>
<dbReference type="InterPro" id="IPR005135">
    <property type="entry name" value="Endo/exonuclease/phosphatase"/>
</dbReference>
<evidence type="ECO:0000259" key="1">
    <source>
        <dbReference type="Pfam" id="PF14529"/>
    </source>
</evidence>
<dbReference type="VEuPathDB" id="VectorBase:HLOH_063514"/>
<dbReference type="Proteomes" id="UP000821853">
    <property type="component" value="Unassembled WGS sequence"/>
</dbReference>
<evidence type="ECO:0000313" key="3">
    <source>
        <dbReference type="Proteomes" id="UP000821853"/>
    </source>
</evidence>
<keyword evidence="3" id="KW-1185">Reference proteome</keyword>
<sequence>MYCIPKCKAASLHNVITQAIRKAGSHPLFITGDFHAAQQLRGYTYSNTSGYALHAIITNHDLTLLANPASHTRMGYTVTTATSPDLTSIGPVPHADWAHLGEY</sequence>
<dbReference type="InterPro" id="IPR036691">
    <property type="entry name" value="Endo/exonu/phosph_ase_sf"/>
</dbReference>
<comment type="caution">
    <text evidence="2">The sequence shown here is derived from an EMBL/GenBank/DDBJ whole genome shotgun (WGS) entry which is preliminary data.</text>
</comment>
<organism evidence="2 3">
    <name type="scientific">Haemaphysalis longicornis</name>
    <name type="common">Bush tick</name>
    <dbReference type="NCBI Taxonomy" id="44386"/>
    <lineage>
        <taxon>Eukaryota</taxon>
        <taxon>Metazoa</taxon>
        <taxon>Ecdysozoa</taxon>
        <taxon>Arthropoda</taxon>
        <taxon>Chelicerata</taxon>
        <taxon>Arachnida</taxon>
        <taxon>Acari</taxon>
        <taxon>Parasitiformes</taxon>
        <taxon>Ixodida</taxon>
        <taxon>Ixodoidea</taxon>
        <taxon>Ixodidae</taxon>
        <taxon>Haemaphysalinae</taxon>
        <taxon>Haemaphysalis</taxon>
    </lineage>
</organism>
<dbReference type="GO" id="GO:0003824">
    <property type="term" value="F:catalytic activity"/>
    <property type="evidence" value="ECO:0007669"/>
    <property type="project" value="InterPro"/>
</dbReference>
<gene>
    <name evidence="2" type="ORF">HPB48_016204</name>
</gene>
<evidence type="ECO:0000313" key="2">
    <source>
        <dbReference type="EMBL" id="KAH9377702.1"/>
    </source>
</evidence>
<dbReference type="AlphaFoldDB" id="A0A9J6GGY2"/>
<reference evidence="2 3" key="1">
    <citation type="journal article" date="2020" name="Cell">
        <title>Large-Scale Comparative Analyses of Tick Genomes Elucidate Their Genetic Diversity and Vector Capacities.</title>
        <authorList>
            <consortium name="Tick Genome and Microbiome Consortium (TIGMIC)"/>
            <person name="Jia N."/>
            <person name="Wang J."/>
            <person name="Shi W."/>
            <person name="Du L."/>
            <person name="Sun Y."/>
            <person name="Zhan W."/>
            <person name="Jiang J.F."/>
            <person name="Wang Q."/>
            <person name="Zhang B."/>
            <person name="Ji P."/>
            <person name="Bell-Sakyi L."/>
            <person name="Cui X.M."/>
            <person name="Yuan T.T."/>
            <person name="Jiang B.G."/>
            <person name="Yang W.F."/>
            <person name="Lam T.T."/>
            <person name="Chang Q.C."/>
            <person name="Ding S.J."/>
            <person name="Wang X.J."/>
            <person name="Zhu J.G."/>
            <person name="Ruan X.D."/>
            <person name="Zhao L."/>
            <person name="Wei J.T."/>
            <person name="Ye R.Z."/>
            <person name="Que T.C."/>
            <person name="Du C.H."/>
            <person name="Zhou Y.H."/>
            <person name="Cheng J.X."/>
            <person name="Dai P.F."/>
            <person name="Guo W.B."/>
            <person name="Han X.H."/>
            <person name="Huang E.J."/>
            <person name="Li L.F."/>
            <person name="Wei W."/>
            <person name="Gao Y.C."/>
            <person name="Liu J.Z."/>
            <person name="Shao H.Z."/>
            <person name="Wang X."/>
            <person name="Wang C.C."/>
            <person name="Yang T.C."/>
            <person name="Huo Q.B."/>
            <person name="Li W."/>
            <person name="Chen H.Y."/>
            <person name="Chen S.E."/>
            <person name="Zhou L.G."/>
            <person name="Ni X.B."/>
            <person name="Tian J.H."/>
            <person name="Sheng Y."/>
            <person name="Liu T."/>
            <person name="Pan Y.S."/>
            <person name="Xia L.Y."/>
            <person name="Li J."/>
            <person name="Zhao F."/>
            <person name="Cao W.C."/>
        </authorList>
    </citation>
    <scope>NUCLEOTIDE SEQUENCE [LARGE SCALE GENOMIC DNA]</scope>
    <source>
        <strain evidence="2">HaeL-2018</strain>
    </source>
</reference>
<proteinExistence type="predicted"/>
<dbReference type="Pfam" id="PF14529">
    <property type="entry name" value="Exo_endo_phos_2"/>
    <property type="match status" value="1"/>
</dbReference>
<name>A0A9J6GGY2_HAELO</name>
<dbReference type="Gene3D" id="3.60.10.10">
    <property type="entry name" value="Endonuclease/exonuclease/phosphatase"/>
    <property type="match status" value="1"/>
</dbReference>